<dbReference type="RefSeq" id="WP_137262140.1">
    <property type="nucleotide sequence ID" value="NZ_SZQL01000009.1"/>
</dbReference>
<name>A0A4U3L3B9_9BACT</name>
<reference evidence="2 3" key="1">
    <citation type="submission" date="2019-05" db="EMBL/GenBank/DDBJ databases">
        <title>Panacibacter sp. strain 17mud1-8 Genome sequencing and assembly.</title>
        <authorList>
            <person name="Chhetri G."/>
        </authorList>
    </citation>
    <scope>NUCLEOTIDE SEQUENCE [LARGE SCALE GENOMIC DNA]</scope>
    <source>
        <strain evidence="2 3">17mud1-8</strain>
    </source>
</reference>
<comment type="caution">
    <text evidence="2">The sequence shown here is derived from an EMBL/GenBank/DDBJ whole genome shotgun (WGS) entry which is preliminary data.</text>
</comment>
<sequence length="155" mass="17633">MKRNSIIRQAFVAMLALVVSVVSVSRAAAMPENVDAKILKHFAKTFATAENVTWKHTRDYSKASFTRNNQRMEVFYDAKDQLICTSTYITLNDMPCNALSTIQNKYDDYRCTTAIKCVGADGTIRYYTELENDNKKIILQSDADGYTEVFKTTKK</sequence>
<keyword evidence="1" id="KW-0732">Signal</keyword>
<evidence type="ECO:0000313" key="3">
    <source>
        <dbReference type="Proteomes" id="UP000305848"/>
    </source>
</evidence>
<evidence type="ECO:0000313" key="2">
    <source>
        <dbReference type="EMBL" id="TKK68037.1"/>
    </source>
</evidence>
<dbReference type="AlphaFoldDB" id="A0A4U3L3B9"/>
<evidence type="ECO:0000256" key="1">
    <source>
        <dbReference type="SAM" id="SignalP"/>
    </source>
</evidence>
<dbReference type="Gene3D" id="3.10.450.360">
    <property type="match status" value="1"/>
</dbReference>
<feature type="signal peptide" evidence="1">
    <location>
        <begin position="1"/>
        <end position="27"/>
    </location>
</feature>
<gene>
    <name evidence="2" type="ORF">FC093_12550</name>
</gene>
<dbReference type="Proteomes" id="UP000305848">
    <property type="component" value="Unassembled WGS sequence"/>
</dbReference>
<dbReference type="SUPFAM" id="SSF160574">
    <property type="entry name" value="BT0923-like"/>
    <property type="match status" value="1"/>
</dbReference>
<evidence type="ECO:0008006" key="4">
    <source>
        <dbReference type="Google" id="ProtNLM"/>
    </source>
</evidence>
<feature type="chain" id="PRO_5020919254" description="Beta-lactamase-inhibitor-like PepSY-like domain-containing protein" evidence="1">
    <location>
        <begin position="28"/>
        <end position="155"/>
    </location>
</feature>
<accession>A0A4U3L3B9</accession>
<organism evidence="2 3">
    <name type="scientific">Ilyomonas limi</name>
    <dbReference type="NCBI Taxonomy" id="2575867"/>
    <lineage>
        <taxon>Bacteria</taxon>
        <taxon>Pseudomonadati</taxon>
        <taxon>Bacteroidota</taxon>
        <taxon>Chitinophagia</taxon>
        <taxon>Chitinophagales</taxon>
        <taxon>Chitinophagaceae</taxon>
        <taxon>Ilyomonas</taxon>
    </lineage>
</organism>
<proteinExistence type="predicted"/>
<keyword evidence="3" id="KW-1185">Reference proteome</keyword>
<dbReference type="OrthoDB" id="669738at2"/>
<protein>
    <recommendedName>
        <fullName evidence="4">Beta-lactamase-inhibitor-like PepSY-like domain-containing protein</fullName>
    </recommendedName>
</protein>
<dbReference type="EMBL" id="SZQL01000009">
    <property type="protein sequence ID" value="TKK68037.1"/>
    <property type="molecule type" value="Genomic_DNA"/>
</dbReference>